<name>A0A1F7I8Y9_9BACT</name>
<organism evidence="2 3">
    <name type="scientific">Candidatus Roizmanbacteria bacterium RIFCSPLOWO2_01_FULL_37_12</name>
    <dbReference type="NCBI Taxonomy" id="1802056"/>
    <lineage>
        <taxon>Bacteria</taxon>
        <taxon>Candidatus Roizmaniibacteriota</taxon>
    </lineage>
</organism>
<dbReference type="AlphaFoldDB" id="A0A1F7I8Y9"/>
<dbReference type="PROSITE" id="PS51782">
    <property type="entry name" value="LYSM"/>
    <property type="match status" value="2"/>
</dbReference>
<feature type="domain" description="LysM" evidence="1">
    <location>
        <begin position="59"/>
        <end position="106"/>
    </location>
</feature>
<sequence length="108" mass="12024">MYGSGFNMQDIMQANRITNPDQIEVGQKLIIPDVKPRFPTTGIITETAAKTGKVTEKSEKYVVKEGDDLAKIALQTYGDSYAWVRIAEANNLLNPNDLRVGMILIIPR</sequence>
<gene>
    <name evidence="2" type="ORF">A2954_01500</name>
</gene>
<dbReference type="PANTHER" id="PTHR33734:SF22">
    <property type="entry name" value="MEMBRANE-BOUND LYTIC MUREIN TRANSGLYCOSYLASE D"/>
    <property type="match status" value="1"/>
</dbReference>
<comment type="caution">
    <text evidence="2">The sequence shown here is derived from an EMBL/GenBank/DDBJ whole genome shotgun (WGS) entry which is preliminary data.</text>
</comment>
<reference evidence="2 3" key="1">
    <citation type="journal article" date="2016" name="Nat. Commun.">
        <title>Thousands of microbial genomes shed light on interconnected biogeochemical processes in an aquifer system.</title>
        <authorList>
            <person name="Anantharaman K."/>
            <person name="Brown C.T."/>
            <person name="Hug L.A."/>
            <person name="Sharon I."/>
            <person name="Castelle C.J."/>
            <person name="Probst A.J."/>
            <person name="Thomas B.C."/>
            <person name="Singh A."/>
            <person name="Wilkins M.J."/>
            <person name="Karaoz U."/>
            <person name="Brodie E.L."/>
            <person name="Williams K.H."/>
            <person name="Hubbard S.S."/>
            <person name="Banfield J.F."/>
        </authorList>
    </citation>
    <scope>NUCLEOTIDE SEQUENCE [LARGE SCALE GENOMIC DNA]</scope>
</reference>
<dbReference type="CDD" id="cd00118">
    <property type="entry name" value="LysM"/>
    <property type="match status" value="1"/>
</dbReference>
<proteinExistence type="predicted"/>
<accession>A0A1F7I8Y9</accession>
<evidence type="ECO:0000259" key="1">
    <source>
        <dbReference type="PROSITE" id="PS51782"/>
    </source>
</evidence>
<dbReference type="STRING" id="1802056.A2954_01500"/>
<evidence type="ECO:0000313" key="2">
    <source>
        <dbReference type="EMBL" id="OGK39827.1"/>
    </source>
</evidence>
<dbReference type="SMART" id="SM00257">
    <property type="entry name" value="LysM"/>
    <property type="match status" value="2"/>
</dbReference>
<dbReference type="PANTHER" id="PTHR33734">
    <property type="entry name" value="LYSM DOMAIN-CONTAINING GPI-ANCHORED PROTEIN 2"/>
    <property type="match status" value="1"/>
</dbReference>
<dbReference type="Gene3D" id="3.10.350.10">
    <property type="entry name" value="LysM domain"/>
    <property type="match status" value="2"/>
</dbReference>
<evidence type="ECO:0000313" key="3">
    <source>
        <dbReference type="Proteomes" id="UP000177698"/>
    </source>
</evidence>
<protein>
    <recommendedName>
        <fullName evidence="1">LysM domain-containing protein</fullName>
    </recommendedName>
</protein>
<dbReference type="Proteomes" id="UP000177698">
    <property type="component" value="Unassembled WGS sequence"/>
</dbReference>
<dbReference type="InterPro" id="IPR018392">
    <property type="entry name" value="LysM"/>
</dbReference>
<feature type="domain" description="LysM" evidence="1">
    <location>
        <begin position="1"/>
        <end position="31"/>
    </location>
</feature>
<dbReference type="SUPFAM" id="SSF54106">
    <property type="entry name" value="LysM domain"/>
    <property type="match status" value="1"/>
</dbReference>
<dbReference type="Pfam" id="PF01476">
    <property type="entry name" value="LysM"/>
    <property type="match status" value="2"/>
</dbReference>
<dbReference type="EMBL" id="MGAG01000036">
    <property type="protein sequence ID" value="OGK39827.1"/>
    <property type="molecule type" value="Genomic_DNA"/>
</dbReference>
<dbReference type="InterPro" id="IPR036779">
    <property type="entry name" value="LysM_dom_sf"/>
</dbReference>